<feature type="region of interest" description="Disordered" evidence="1">
    <location>
        <begin position="351"/>
        <end position="375"/>
    </location>
</feature>
<dbReference type="Gene3D" id="1.10.510.10">
    <property type="entry name" value="Transferase(Phosphotransferase) domain 1"/>
    <property type="match status" value="1"/>
</dbReference>
<evidence type="ECO:0000313" key="4">
    <source>
        <dbReference type="EMBL" id="BCI50915.1"/>
    </source>
</evidence>
<keyword evidence="2" id="KW-0472">Membrane</keyword>
<evidence type="ECO:0000313" key="5">
    <source>
        <dbReference type="Proteomes" id="UP000515734"/>
    </source>
</evidence>
<evidence type="ECO:0000256" key="1">
    <source>
        <dbReference type="SAM" id="MobiDB-lite"/>
    </source>
</evidence>
<evidence type="ECO:0000256" key="2">
    <source>
        <dbReference type="SAM" id="Phobius"/>
    </source>
</evidence>
<gene>
    <name evidence="4" type="ORF">NIIDNTM18_01930</name>
</gene>
<dbReference type="GO" id="GO:0005524">
    <property type="term" value="F:ATP binding"/>
    <property type="evidence" value="ECO:0007669"/>
    <property type="project" value="InterPro"/>
</dbReference>
<dbReference type="InterPro" id="IPR000719">
    <property type="entry name" value="Prot_kinase_dom"/>
</dbReference>
<accession>A0A6S6NY47</accession>
<keyword evidence="2" id="KW-0812">Transmembrane</keyword>
<dbReference type="AlphaFoldDB" id="A0A6S6NY47"/>
<keyword evidence="2" id="KW-1133">Transmembrane helix</keyword>
<dbReference type="GO" id="GO:0004672">
    <property type="term" value="F:protein kinase activity"/>
    <property type="evidence" value="ECO:0007669"/>
    <property type="project" value="InterPro"/>
</dbReference>
<dbReference type="RefSeq" id="WP_185293957.1">
    <property type="nucleotide sequence ID" value="NZ_AP023287.1"/>
</dbReference>
<name>A0A6S6NY47_9MYCO</name>
<dbReference type="Proteomes" id="UP000515734">
    <property type="component" value="Chromosome"/>
</dbReference>
<proteinExistence type="predicted"/>
<organism evidence="4 5">
    <name type="scientific">Mycolicibacterium litorale</name>
    <dbReference type="NCBI Taxonomy" id="758802"/>
    <lineage>
        <taxon>Bacteria</taxon>
        <taxon>Bacillati</taxon>
        <taxon>Actinomycetota</taxon>
        <taxon>Actinomycetes</taxon>
        <taxon>Mycobacteriales</taxon>
        <taxon>Mycobacteriaceae</taxon>
        <taxon>Mycolicibacterium</taxon>
    </lineage>
</organism>
<evidence type="ECO:0000259" key="3">
    <source>
        <dbReference type="PROSITE" id="PS50011"/>
    </source>
</evidence>
<dbReference type="PROSITE" id="PS50011">
    <property type="entry name" value="PROTEIN_KINASE_DOM"/>
    <property type="match status" value="1"/>
</dbReference>
<dbReference type="SUPFAM" id="SSF56112">
    <property type="entry name" value="Protein kinase-like (PK-like)"/>
    <property type="match status" value="1"/>
</dbReference>
<sequence length="417" mass="44745">MTAARDELPGVRLSTGEPVCLAPALARAGEGTIYGVTHRPDLAAKVFHSTLRGLPDKLDKVAAMIASPPPGRVQPNGVVVLTWPSSMLFDGDRPIGFVMPRVDTATSVEIHTMSNPTNRLEPAPNAPQWTRCVTWEHLVNTAANLCLAVQVVHRVDAVIGDFQERNILVSDTTEVTLVDCDSMQFTDGAGRRFLCAVGRPEFTAPELAGVDLRVDARAQPSDLFALAVHIHQLLMAGNHPFLRGIWTGGGRQPDAFSLARSGSWAGGPGSPLQTHPLAPPPSFLPGDIQRLFVRAFTDGTADPSARPSAQEWREHLLRIRLGDCARGTHRIPTTTGSCPWCAIDDERAARHTRGQPRRPVVPASTGPQRVPLPRRPEPAVSTRLVLIGLATVVAIVVILATFIVWAVLSGASTFGTG</sequence>
<reference evidence="4 5" key="1">
    <citation type="submission" date="2020-07" db="EMBL/GenBank/DDBJ databases">
        <title>Complete genome sequence of Mycolicibacterium litorale like strain isolated from cardiac implantable electronic device infection.</title>
        <authorList>
            <person name="Fukano H."/>
            <person name="Miyama H."/>
            <person name="Hoshino Y."/>
        </authorList>
    </citation>
    <scope>NUCLEOTIDE SEQUENCE [LARGE SCALE GENOMIC DNA]</scope>
    <source>
        <strain evidence="4 5">NIIDNTM18</strain>
    </source>
</reference>
<protein>
    <recommendedName>
        <fullName evidence="3">Protein kinase domain-containing protein</fullName>
    </recommendedName>
</protein>
<feature type="transmembrane region" description="Helical" evidence="2">
    <location>
        <begin position="384"/>
        <end position="408"/>
    </location>
</feature>
<dbReference type="InterPro" id="IPR011009">
    <property type="entry name" value="Kinase-like_dom_sf"/>
</dbReference>
<feature type="domain" description="Protein kinase" evidence="3">
    <location>
        <begin position="19"/>
        <end position="318"/>
    </location>
</feature>
<dbReference type="EMBL" id="AP023287">
    <property type="protein sequence ID" value="BCI50915.1"/>
    <property type="molecule type" value="Genomic_DNA"/>
</dbReference>